<dbReference type="AlphaFoldDB" id="A0A5B0WY67"/>
<dbReference type="Pfam" id="PF13469">
    <property type="entry name" value="Sulfotransfer_3"/>
    <property type="match status" value="1"/>
</dbReference>
<accession>A0A5B0WY67</accession>
<evidence type="ECO:0000313" key="1">
    <source>
        <dbReference type="EMBL" id="KAA1192042.1"/>
    </source>
</evidence>
<name>A0A5B0WY67_9GAMM</name>
<sequence length="254" mass="28923">MMHDSARFLVDPVCMGGVGGSGTRVGAEIMQALGIYLGPLLNTAKDNFSFPPLASLLQEVESEAERETIVFKGLAEFEHTMQENFLEQDQQRYRSWGWKIPGSFYWLPYTSRYFPRMRYVHFMRHGLDMAFSGNRNQIKNWGWRFGIEHQDPPTPEDLLAYWIAANNHAIATASELLGDRFLLVDFDALCCQPETEVRRLGQFLQPDASEDEITGALALVHKPGSMQRYRKHDVRSRFAPESIAAVEALGFTVE</sequence>
<dbReference type="EMBL" id="VTUX01000004">
    <property type="protein sequence ID" value="KAA1192042.1"/>
    <property type="molecule type" value="Genomic_DNA"/>
</dbReference>
<comment type="caution">
    <text evidence="1">The sequence shown here is derived from an EMBL/GenBank/DDBJ whole genome shotgun (WGS) entry which is preliminary data.</text>
</comment>
<organism evidence="1 2">
    <name type="scientific">Pseudohalioglobus sediminis</name>
    <dbReference type="NCBI Taxonomy" id="2606449"/>
    <lineage>
        <taxon>Bacteria</taxon>
        <taxon>Pseudomonadati</taxon>
        <taxon>Pseudomonadota</taxon>
        <taxon>Gammaproteobacteria</taxon>
        <taxon>Cellvibrionales</taxon>
        <taxon>Halieaceae</taxon>
        <taxon>Pseudohalioglobus</taxon>
    </lineage>
</organism>
<dbReference type="InterPro" id="IPR027417">
    <property type="entry name" value="P-loop_NTPase"/>
</dbReference>
<keyword evidence="1" id="KW-0808">Transferase</keyword>
<proteinExistence type="predicted"/>
<reference evidence="1 2" key="1">
    <citation type="submission" date="2019-09" db="EMBL/GenBank/DDBJ databases">
        <authorList>
            <person name="Chen X.-Y."/>
        </authorList>
    </citation>
    <scope>NUCLEOTIDE SEQUENCE [LARGE SCALE GENOMIC DNA]</scope>
    <source>
        <strain evidence="1 2">NY5</strain>
    </source>
</reference>
<dbReference type="Proteomes" id="UP000323708">
    <property type="component" value="Unassembled WGS sequence"/>
</dbReference>
<dbReference type="Gene3D" id="3.40.50.300">
    <property type="entry name" value="P-loop containing nucleotide triphosphate hydrolases"/>
    <property type="match status" value="1"/>
</dbReference>
<gene>
    <name evidence="1" type="ORF">F0M18_11040</name>
</gene>
<dbReference type="SUPFAM" id="SSF52540">
    <property type="entry name" value="P-loop containing nucleoside triphosphate hydrolases"/>
    <property type="match status" value="1"/>
</dbReference>
<keyword evidence="2" id="KW-1185">Reference proteome</keyword>
<evidence type="ECO:0000313" key="2">
    <source>
        <dbReference type="Proteomes" id="UP000323708"/>
    </source>
</evidence>
<dbReference type="GO" id="GO:0016740">
    <property type="term" value="F:transferase activity"/>
    <property type="evidence" value="ECO:0007669"/>
    <property type="project" value="UniProtKB-KW"/>
</dbReference>
<protein>
    <submittedName>
        <fullName evidence="1">Sulfotransferase</fullName>
    </submittedName>
</protein>